<evidence type="ECO:0000313" key="2">
    <source>
        <dbReference type="EMBL" id="MBT2163216.1"/>
    </source>
</evidence>
<dbReference type="RefSeq" id="WP_214613182.1">
    <property type="nucleotide sequence ID" value="NZ_JACATN010000006.1"/>
</dbReference>
<dbReference type="InterPro" id="IPR036514">
    <property type="entry name" value="SGNH_hydro_sf"/>
</dbReference>
<keyword evidence="3" id="KW-1185">Reference proteome</keyword>
<accession>A0ABS5WII7</accession>
<feature type="transmembrane region" description="Helical" evidence="1">
    <location>
        <begin position="9"/>
        <end position="29"/>
    </location>
</feature>
<dbReference type="Proteomes" id="UP000740413">
    <property type="component" value="Unassembled WGS sequence"/>
</dbReference>
<reference evidence="2 3" key="1">
    <citation type="submission" date="2020-06" db="EMBL/GenBank/DDBJ databases">
        <authorList>
            <person name="Isaeva M.P."/>
            <person name="Chernysheva N.Y."/>
        </authorList>
    </citation>
    <scope>NUCLEOTIDE SEQUENCE [LARGE SCALE GENOMIC DNA]</scope>
    <source>
        <strain evidence="2 3">KMM 6746</strain>
    </source>
</reference>
<evidence type="ECO:0000313" key="3">
    <source>
        <dbReference type="Proteomes" id="UP000740413"/>
    </source>
</evidence>
<name>A0ABS5WII7_9FLAO</name>
<comment type="caution">
    <text evidence="2">The sequence shown here is derived from an EMBL/GenBank/DDBJ whole genome shotgun (WGS) entry which is preliminary data.</text>
</comment>
<sequence length="324" mass="37726">MKKFILKSVLYIVLILLLLEVIVRVFHLYTEDPPRFIDEYGVEKRVPNHDGYAVTGNRNQNYSKFHINKAGFNSFREFTPSADKFEMALVGDSFIEGFHQNFSNSIGKQIENQTEGIEVYEYGYAGYDFANQMHLVHAYEQDFQLIDQTVLYLNYENDLSRAVYEPNTGRIKMLSSTIFKIRDNIKLLAYGSKIGIVEPLKKLAQRGVAFNDTEKGYQTNELKDSEEEKLKQDQKRIANFKSLINLYGFDKTKTSLLLDSRKTSERFLDFCRENGIMYIDFSSSFEESKKPTTLIYDHHWNAHGRTIIAKELANYIKSKKISKR</sequence>
<keyword evidence="1" id="KW-1133">Transmembrane helix</keyword>
<evidence type="ECO:0000256" key="1">
    <source>
        <dbReference type="SAM" id="Phobius"/>
    </source>
</evidence>
<evidence type="ECO:0008006" key="4">
    <source>
        <dbReference type="Google" id="ProtNLM"/>
    </source>
</evidence>
<gene>
    <name evidence="2" type="ORF">HW347_18235</name>
</gene>
<reference evidence="3" key="2">
    <citation type="submission" date="2023-07" db="EMBL/GenBank/DDBJ databases">
        <title>Zobellia barbeyronii sp. nov., a new marine flavobacterium, isolated from green and red algae.</title>
        <authorList>
            <person name="Nedashkovskaya O.I."/>
            <person name="Otstavnykh N."/>
            <person name="Zhukova N."/>
            <person name="Guzev K."/>
            <person name="Chausova V."/>
            <person name="Tekutyeva L."/>
            <person name="Mikhailov V."/>
            <person name="Isaeva M."/>
        </authorList>
    </citation>
    <scope>NUCLEOTIDE SEQUENCE [LARGE SCALE GENOMIC DNA]</scope>
    <source>
        <strain evidence="3">KMM 6746</strain>
    </source>
</reference>
<protein>
    <recommendedName>
        <fullName evidence="4">SGNH/GDSL hydrolase family protein</fullName>
    </recommendedName>
</protein>
<organism evidence="2 3">
    <name type="scientific">Zobellia barbeyronii</name>
    <dbReference type="NCBI Taxonomy" id="2748009"/>
    <lineage>
        <taxon>Bacteria</taxon>
        <taxon>Pseudomonadati</taxon>
        <taxon>Bacteroidota</taxon>
        <taxon>Flavobacteriia</taxon>
        <taxon>Flavobacteriales</taxon>
        <taxon>Flavobacteriaceae</taxon>
        <taxon>Zobellia</taxon>
    </lineage>
</organism>
<keyword evidence="1" id="KW-0812">Transmembrane</keyword>
<proteinExistence type="predicted"/>
<dbReference type="Gene3D" id="3.40.50.1110">
    <property type="entry name" value="SGNH hydrolase"/>
    <property type="match status" value="1"/>
</dbReference>
<keyword evidence="1" id="KW-0472">Membrane</keyword>
<dbReference type="SUPFAM" id="SSF52266">
    <property type="entry name" value="SGNH hydrolase"/>
    <property type="match status" value="1"/>
</dbReference>
<dbReference type="EMBL" id="JACATN010000006">
    <property type="protein sequence ID" value="MBT2163216.1"/>
    <property type="molecule type" value="Genomic_DNA"/>
</dbReference>